<accession>A0A8X6Q7R7</accession>
<protein>
    <submittedName>
        <fullName evidence="1">Uncharacterized protein</fullName>
    </submittedName>
</protein>
<dbReference type="Proteomes" id="UP000887013">
    <property type="component" value="Unassembled WGS sequence"/>
</dbReference>
<evidence type="ECO:0000313" key="1">
    <source>
        <dbReference type="EMBL" id="GFU10553.1"/>
    </source>
</evidence>
<dbReference type="EMBL" id="BMAW01125028">
    <property type="protein sequence ID" value="GFU10553.1"/>
    <property type="molecule type" value="Genomic_DNA"/>
</dbReference>
<proteinExistence type="predicted"/>
<name>A0A8X6Q7R7_NEPPI</name>
<reference evidence="1" key="1">
    <citation type="submission" date="2020-08" db="EMBL/GenBank/DDBJ databases">
        <title>Multicomponent nature underlies the extraordinary mechanical properties of spider dragline silk.</title>
        <authorList>
            <person name="Kono N."/>
            <person name="Nakamura H."/>
            <person name="Mori M."/>
            <person name="Yoshida Y."/>
            <person name="Ohtoshi R."/>
            <person name="Malay A.D."/>
            <person name="Moran D.A.P."/>
            <person name="Tomita M."/>
            <person name="Numata K."/>
            <person name="Arakawa K."/>
        </authorList>
    </citation>
    <scope>NUCLEOTIDE SEQUENCE</scope>
</reference>
<comment type="caution">
    <text evidence="1">The sequence shown here is derived from an EMBL/GenBank/DDBJ whole genome shotgun (WGS) entry which is preliminary data.</text>
</comment>
<organism evidence="1 2">
    <name type="scientific">Nephila pilipes</name>
    <name type="common">Giant wood spider</name>
    <name type="synonym">Nephila maculata</name>
    <dbReference type="NCBI Taxonomy" id="299642"/>
    <lineage>
        <taxon>Eukaryota</taxon>
        <taxon>Metazoa</taxon>
        <taxon>Ecdysozoa</taxon>
        <taxon>Arthropoda</taxon>
        <taxon>Chelicerata</taxon>
        <taxon>Arachnida</taxon>
        <taxon>Araneae</taxon>
        <taxon>Araneomorphae</taxon>
        <taxon>Entelegynae</taxon>
        <taxon>Araneoidea</taxon>
        <taxon>Nephilidae</taxon>
        <taxon>Nephila</taxon>
    </lineage>
</organism>
<gene>
    <name evidence="1" type="ORF">NPIL_445921</name>
</gene>
<feature type="non-terminal residue" evidence="1">
    <location>
        <position position="1"/>
    </location>
</feature>
<dbReference type="AlphaFoldDB" id="A0A8X6Q7R7"/>
<keyword evidence="2" id="KW-1185">Reference proteome</keyword>
<sequence>TAPLSVAEGHNLARRSTDVSFLTIRHELSFAALWRLPATSGRRIM</sequence>
<evidence type="ECO:0000313" key="2">
    <source>
        <dbReference type="Proteomes" id="UP000887013"/>
    </source>
</evidence>